<feature type="transmembrane region" description="Helical" evidence="1">
    <location>
        <begin position="141"/>
        <end position="161"/>
    </location>
</feature>
<keyword evidence="1" id="KW-0472">Membrane</keyword>
<evidence type="ECO:0000313" key="3">
    <source>
        <dbReference type="EMBL" id="PRY36691.1"/>
    </source>
</evidence>
<keyword evidence="1" id="KW-1133">Transmembrane helix</keyword>
<feature type="transmembrane region" description="Helical" evidence="1">
    <location>
        <begin position="24"/>
        <end position="46"/>
    </location>
</feature>
<keyword evidence="1" id="KW-0812">Transmembrane</keyword>
<gene>
    <name evidence="3" type="ORF">CLV43_11163</name>
</gene>
<feature type="transmembrane region" description="Helical" evidence="1">
    <location>
        <begin position="109"/>
        <end position="129"/>
    </location>
</feature>
<protein>
    <submittedName>
        <fullName evidence="3">Membrane protease YdiL (CAAX protease family)</fullName>
    </submittedName>
</protein>
<evidence type="ECO:0000256" key="1">
    <source>
        <dbReference type="SAM" id="Phobius"/>
    </source>
</evidence>
<dbReference type="InterPro" id="IPR042150">
    <property type="entry name" value="MmRce1-like"/>
</dbReference>
<accession>A0A2T0STD9</accession>
<feature type="transmembrane region" description="Helical" evidence="1">
    <location>
        <begin position="238"/>
        <end position="260"/>
    </location>
</feature>
<reference evidence="3 4" key="1">
    <citation type="submission" date="2018-03" db="EMBL/GenBank/DDBJ databases">
        <title>Genomic Encyclopedia of Archaeal and Bacterial Type Strains, Phase II (KMG-II): from individual species to whole genera.</title>
        <authorList>
            <person name="Goeker M."/>
        </authorList>
    </citation>
    <scope>NUCLEOTIDE SEQUENCE [LARGE SCALE GENOMIC DNA]</scope>
    <source>
        <strain evidence="3 4">DSM 44720</strain>
    </source>
</reference>
<feature type="transmembrane region" description="Helical" evidence="1">
    <location>
        <begin position="212"/>
        <end position="231"/>
    </location>
</feature>
<comment type="caution">
    <text evidence="3">The sequence shown here is derived from an EMBL/GenBank/DDBJ whole genome shotgun (WGS) entry which is preliminary data.</text>
</comment>
<evidence type="ECO:0000313" key="4">
    <source>
        <dbReference type="Proteomes" id="UP000239494"/>
    </source>
</evidence>
<keyword evidence="3" id="KW-0378">Hydrolase</keyword>
<dbReference type="RefSeq" id="WP_106192075.1">
    <property type="nucleotide sequence ID" value="NZ_PVTF01000011.1"/>
</dbReference>
<keyword evidence="4" id="KW-1185">Reference proteome</keyword>
<feature type="transmembrane region" description="Helical" evidence="1">
    <location>
        <begin position="182"/>
        <end position="200"/>
    </location>
</feature>
<dbReference type="GO" id="GO:0006508">
    <property type="term" value="P:proteolysis"/>
    <property type="evidence" value="ECO:0007669"/>
    <property type="project" value="UniProtKB-KW"/>
</dbReference>
<sequence length="311" mass="34009">MTSTHSADSGRAPSNGFRALVRRYPLITFFALANAISWVAWTPYILSLDGFGVLHFRYPDLLMGNQLTAILPGAYLGPLTAAFTVTAITEGRDGLRRWRRRLFQFRAGVAWYAFALFAVPVAVLLGTLAASDGEGFQTPSLMVLAIYVPMLVVQFFTTGLAEEPGWRDFALSRLQQRHHPMVATLILGTLWTIWHLPLFLTPWGGPDVTAETIVRFAVMAMEMSFLITLVFNKGRQSLPLVMLLHCSINNFQSVAFSEFFPGADDSLLWGPALGLGVLSIVVIAATKGKLGYTAPAGLVEVRTGDVARSAN</sequence>
<dbReference type="Proteomes" id="UP000239494">
    <property type="component" value="Unassembled WGS sequence"/>
</dbReference>
<dbReference type="PANTHER" id="PTHR35797">
    <property type="entry name" value="PROTEASE-RELATED"/>
    <property type="match status" value="1"/>
</dbReference>
<dbReference type="GO" id="GO:0004175">
    <property type="term" value="F:endopeptidase activity"/>
    <property type="evidence" value="ECO:0007669"/>
    <property type="project" value="UniProtKB-ARBA"/>
</dbReference>
<name>A0A2T0STD9_9PSEU</name>
<feature type="transmembrane region" description="Helical" evidence="1">
    <location>
        <begin position="266"/>
        <end position="285"/>
    </location>
</feature>
<evidence type="ECO:0000259" key="2">
    <source>
        <dbReference type="Pfam" id="PF02517"/>
    </source>
</evidence>
<organism evidence="3 4">
    <name type="scientific">Umezawaea tangerina</name>
    <dbReference type="NCBI Taxonomy" id="84725"/>
    <lineage>
        <taxon>Bacteria</taxon>
        <taxon>Bacillati</taxon>
        <taxon>Actinomycetota</taxon>
        <taxon>Actinomycetes</taxon>
        <taxon>Pseudonocardiales</taxon>
        <taxon>Pseudonocardiaceae</taxon>
        <taxon>Umezawaea</taxon>
    </lineage>
</organism>
<dbReference type="Pfam" id="PF02517">
    <property type="entry name" value="Rce1-like"/>
    <property type="match status" value="1"/>
</dbReference>
<dbReference type="InterPro" id="IPR003675">
    <property type="entry name" value="Rce1/LyrA-like_dom"/>
</dbReference>
<feature type="domain" description="CAAX prenyl protease 2/Lysostaphin resistance protein A-like" evidence="2">
    <location>
        <begin position="148"/>
        <end position="249"/>
    </location>
</feature>
<dbReference type="GO" id="GO:0080120">
    <property type="term" value="P:CAAX-box protein maturation"/>
    <property type="evidence" value="ECO:0007669"/>
    <property type="project" value="UniProtKB-ARBA"/>
</dbReference>
<dbReference type="OrthoDB" id="3693644at2"/>
<feature type="transmembrane region" description="Helical" evidence="1">
    <location>
        <begin position="66"/>
        <end position="88"/>
    </location>
</feature>
<dbReference type="AlphaFoldDB" id="A0A2T0STD9"/>
<proteinExistence type="predicted"/>
<dbReference type="PANTHER" id="PTHR35797:SF1">
    <property type="entry name" value="PROTEASE"/>
    <property type="match status" value="1"/>
</dbReference>
<keyword evidence="3" id="KW-0645">Protease</keyword>
<dbReference type="EMBL" id="PVTF01000011">
    <property type="protein sequence ID" value="PRY36691.1"/>
    <property type="molecule type" value="Genomic_DNA"/>
</dbReference>